<dbReference type="AlphaFoldDB" id="A0AAD5N9C7"/>
<evidence type="ECO:0000313" key="2">
    <source>
        <dbReference type="Proteomes" id="UP001196413"/>
    </source>
</evidence>
<accession>A0AAD5N9C7</accession>
<proteinExistence type="predicted"/>
<gene>
    <name evidence="1" type="ORF">KIN20_022731</name>
</gene>
<dbReference type="Proteomes" id="UP001196413">
    <property type="component" value="Unassembled WGS sequence"/>
</dbReference>
<reference evidence="1" key="1">
    <citation type="submission" date="2021-06" db="EMBL/GenBank/DDBJ databases">
        <title>Parelaphostrongylus tenuis whole genome reference sequence.</title>
        <authorList>
            <person name="Garwood T.J."/>
            <person name="Larsen P.A."/>
            <person name="Fountain-Jones N.M."/>
            <person name="Garbe J.R."/>
            <person name="Macchietto M.G."/>
            <person name="Kania S.A."/>
            <person name="Gerhold R.W."/>
            <person name="Richards J.E."/>
            <person name="Wolf T.M."/>
        </authorList>
    </citation>
    <scope>NUCLEOTIDE SEQUENCE</scope>
    <source>
        <strain evidence="1">MNPRO001-30</strain>
        <tissue evidence="1">Meninges</tissue>
    </source>
</reference>
<name>A0AAD5N9C7_PARTN</name>
<comment type="caution">
    <text evidence="1">The sequence shown here is derived from an EMBL/GenBank/DDBJ whole genome shotgun (WGS) entry which is preliminary data.</text>
</comment>
<keyword evidence="2" id="KW-1185">Reference proteome</keyword>
<organism evidence="1 2">
    <name type="scientific">Parelaphostrongylus tenuis</name>
    <name type="common">Meningeal worm</name>
    <dbReference type="NCBI Taxonomy" id="148309"/>
    <lineage>
        <taxon>Eukaryota</taxon>
        <taxon>Metazoa</taxon>
        <taxon>Ecdysozoa</taxon>
        <taxon>Nematoda</taxon>
        <taxon>Chromadorea</taxon>
        <taxon>Rhabditida</taxon>
        <taxon>Rhabditina</taxon>
        <taxon>Rhabditomorpha</taxon>
        <taxon>Strongyloidea</taxon>
        <taxon>Metastrongylidae</taxon>
        <taxon>Parelaphostrongylus</taxon>
    </lineage>
</organism>
<sequence length="164" mass="19116">MPKRSKQSPICLRDSYMEIQLKGPSARSESSAESWIRPKARLKMLLQEVEEITIRWSYIRTLHGDDKLVRDYNAPSELDSPPSMIMLFASVFPRDVSPFSRGAKAQYSIWQKMHDNLKAEAETRFTYTGDGFRLGRLFRILFKNSKCMFSNISREIKRTVNDNE</sequence>
<protein>
    <submittedName>
        <fullName evidence="1">Uncharacterized protein</fullName>
    </submittedName>
</protein>
<evidence type="ECO:0000313" key="1">
    <source>
        <dbReference type="EMBL" id="KAJ1362989.1"/>
    </source>
</evidence>
<dbReference type="EMBL" id="JAHQIW010004578">
    <property type="protein sequence ID" value="KAJ1362989.1"/>
    <property type="molecule type" value="Genomic_DNA"/>
</dbReference>